<keyword evidence="5 6" id="KW-0472">Membrane</keyword>
<dbReference type="PROSITE" id="PS50850">
    <property type="entry name" value="MFS"/>
    <property type="match status" value="1"/>
</dbReference>
<protein>
    <submittedName>
        <fullName evidence="8">MFS general substrate transporter</fullName>
    </submittedName>
</protein>
<dbReference type="SUPFAM" id="SSF103473">
    <property type="entry name" value="MFS general substrate transporter"/>
    <property type="match status" value="1"/>
</dbReference>
<feature type="transmembrane region" description="Helical" evidence="6">
    <location>
        <begin position="165"/>
        <end position="189"/>
    </location>
</feature>
<dbReference type="InterPro" id="IPR010573">
    <property type="entry name" value="MFS_Str1/Tri12-like"/>
</dbReference>
<feature type="transmembrane region" description="Helical" evidence="6">
    <location>
        <begin position="311"/>
        <end position="333"/>
    </location>
</feature>
<comment type="caution">
    <text evidence="8">The sequence shown here is derived from an EMBL/GenBank/DDBJ whole genome shotgun (WGS) entry which is preliminary data.</text>
</comment>
<sequence>MAPHTDEDLRQVRSLDAEDVKGRDFTIDRNDMPKGYFFSPKFIGSMFAIGANLGSGTGAFALIAPILSFVNEDIGPDANLTWVAIAYLLASSIGFPFVGRLTDIFGRRWFFIFGGMLATVGSIVCATAPNINAMIAGEVILGLAASGQILYGAPISELVPMKHRFWAQGYVVCWTIPTSSLAAVVAYAFVFQTKVGWRGVFYFLIALNVAITIALFLFYRPPSFHMKHGDNRKTQYLKHFDFVGAFLFVAGLLLFIMGISWGGVLHPWKSAAVIAPIIIGFFLLVAFALWEGLAPLQEPLVPLHLFKVRGFVISVLMWSLGASVYYANAILWPSMVNTLYASGHGVMWGGWASCLANSGITLGELLVPVGTLFKNKHWQIRSVFFIGSAFVVSMASCTPHTPTQAMALIFFGSFFIGYNEIANSTVITLTVDDQREIGTANGIASSVRNCVSTICSTVFTTVLANRLAESIPAKVPPALTAAGLPASSVAPFITALSSGSATAFNTVQGLTPTIQAIGVRAYQEANSDAFRTVYLTTLAFSGIGMLLSIFYPNIDHLLTNAVSVQLHNKGADDHADVYDEEKKIEN</sequence>
<evidence type="ECO:0000256" key="1">
    <source>
        <dbReference type="ARBA" id="ARBA00004141"/>
    </source>
</evidence>
<dbReference type="Proteomes" id="UP000799772">
    <property type="component" value="Unassembled WGS sequence"/>
</dbReference>
<dbReference type="CDD" id="cd06179">
    <property type="entry name" value="MFS_TRI12_like"/>
    <property type="match status" value="1"/>
</dbReference>
<keyword evidence="2" id="KW-0813">Transport</keyword>
<feature type="domain" description="Major facilitator superfamily (MFS) profile" evidence="7">
    <location>
        <begin position="44"/>
        <end position="556"/>
    </location>
</feature>
<accession>A0A9P4MEB6</accession>
<evidence type="ECO:0000256" key="6">
    <source>
        <dbReference type="SAM" id="Phobius"/>
    </source>
</evidence>
<name>A0A9P4MEB6_9PEZI</name>
<evidence type="ECO:0000259" key="7">
    <source>
        <dbReference type="PROSITE" id="PS50850"/>
    </source>
</evidence>
<feature type="transmembrane region" description="Helical" evidence="6">
    <location>
        <begin position="401"/>
        <end position="418"/>
    </location>
</feature>
<reference evidence="8" key="1">
    <citation type="journal article" date="2020" name="Stud. Mycol.">
        <title>101 Dothideomycetes genomes: a test case for predicting lifestyles and emergence of pathogens.</title>
        <authorList>
            <person name="Haridas S."/>
            <person name="Albert R."/>
            <person name="Binder M."/>
            <person name="Bloem J."/>
            <person name="Labutti K."/>
            <person name="Salamov A."/>
            <person name="Andreopoulos B."/>
            <person name="Baker S."/>
            <person name="Barry K."/>
            <person name="Bills G."/>
            <person name="Bluhm B."/>
            <person name="Cannon C."/>
            <person name="Castanera R."/>
            <person name="Culley D."/>
            <person name="Daum C."/>
            <person name="Ezra D."/>
            <person name="Gonzalez J."/>
            <person name="Henrissat B."/>
            <person name="Kuo A."/>
            <person name="Liang C."/>
            <person name="Lipzen A."/>
            <person name="Lutzoni F."/>
            <person name="Magnuson J."/>
            <person name="Mondo S."/>
            <person name="Nolan M."/>
            <person name="Ohm R."/>
            <person name="Pangilinan J."/>
            <person name="Park H.-J."/>
            <person name="Ramirez L."/>
            <person name="Alfaro M."/>
            <person name="Sun H."/>
            <person name="Tritt A."/>
            <person name="Yoshinaga Y."/>
            <person name="Zwiers L.-H."/>
            <person name="Turgeon B."/>
            <person name="Goodwin S."/>
            <person name="Spatafora J."/>
            <person name="Crous P."/>
            <person name="Grigoriev I."/>
        </authorList>
    </citation>
    <scope>NUCLEOTIDE SEQUENCE</scope>
    <source>
        <strain evidence="8">CBS 133067</strain>
    </source>
</reference>
<evidence type="ECO:0000313" key="9">
    <source>
        <dbReference type="Proteomes" id="UP000799772"/>
    </source>
</evidence>
<dbReference type="Gene3D" id="1.20.1250.20">
    <property type="entry name" value="MFS general substrate transporter like domains"/>
    <property type="match status" value="2"/>
</dbReference>
<dbReference type="PANTHER" id="PTHR23501">
    <property type="entry name" value="MAJOR FACILITATOR SUPERFAMILY"/>
    <property type="match status" value="1"/>
</dbReference>
<dbReference type="PANTHER" id="PTHR23501:SF109">
    <property type="entry name" value="MAJOR FACILITATOR SUPERFAMILY (MFS) PROFILE DOMAIN-CONTAINING PROTEIN-RELATED"/>
    <property type="match status" value="1"/>
</dbReference>
<evidence type="ECO:0000313" key="8">
    <source>
        <dbReference type="EMBL" id="KAF2102444.1"/>
    </source>
</evidence>
<feature type="transmembrane region" description="Helical" evidence="6">
    <location>
        <begin position="201"/>
        <end position="219"/>
    </location>
</feature>
<dbReference type="Pfam" id="PF06609">
    <property type="entry name" value="TRI12"/>
    <property type="match status" value="1"/>
</dbReference>
<feature type="transmembrane region" description="Helical" evidence="6">
    <location>
        <begin position="135"/>
        <end position="153"/>
    </location>
</feature>
<evidence type="ECO:0000256" key="2">
    <source>
        <dbReference type="ARBA" id="ARBA00022448"/>
    </source>
</evidence>
<dbReference type="AlphaFoldDB" id="A0A9P4MEB6"/>
<proteinExistence type="predicted"/>
<feature type="transmembrane region" description="Helical" evidence="6">
    <location>
        <begin position="532"/>
        <end position="551"/>
    </location>
</feature>
<feature type="transmembrane region" description="Helical" evidence="6">
    <location>
        <begin position="345"/>
        <end position="366"/>
    </location>
</feature>
<evidence type="ECO:0000256" key="3">
    <source>
        <dbReference type="ARBA" id="ARBA00022692"/>
    </source>
</evidence>
<keyword evidence="4 6" id="KW-1133">Transmembrane helix</keyword>
<dbReference type="InterPro" id="IPR020846">
    <property type="entry name" value="MFS_dom"/>
</dbReference>
<feature type="transmembrane region" description="Helical" evidence="6">
    <location>
        <begin position="378"/>
        <end position="395"/>
    </location>
</feature>
<dbReference type="GO" id="GO:0022857">
    <property type="term" value="F:transmembrane transporter activity"/>
    <property type="evidence" value="ECO:0007669"/>
    <property type="project" value="InterPro"/>
</dbReference>
<feature type="transmembrane region" description="Helical" evidence="6">
    <location>
        <begin position="270"/>
        <end position="290"/>
    </location>
</feature>
<feature type="transmembrane region" description="Helical" evidence="6">
    <location>
        <begin position="240"/>
        <end position="264"/>
    </location>
</feature>
<keyword evidence="9" id="KW-1185">Reference proteome</keyword>
<dbReference type="InterPro" id="IPR053791">
    <property type="entry name" value="MFS_Tri12-like"/>
</dbReference>
<comment type="subcellular location">
    <subcellularLocation>
        <location evidence="1">Membrane</location>
        <topology evidence="1">Multi-pass membrane protein</topology>
    </subcellularLocation>
</comment>
<evidence type="ECO:0000256" key="5">
    <source>
        <dbReference type="ARBA" id="ARBA00023136"/>
    </source>
</evidence>
<dbReference type="InterPro" id="IPR036259">
    <property type="entry name" value="MFS_trans_sf"/>
</dbReference>
<keyword evidence="3 6" id="KW-0812">Transmembrane</keyword>
<gene>
    <name evidence="8" type="ORF">NA57DRAFT_33450</name>
</gene>
<feature type="transmembrane region" description="Helical" evidence="6">
    <location>
        <begin position="42"/>
        <end position="67"/>
    </location>
</feature>
<feature type="transmembrane region" description="Helical" evidence="6">
    <location>
        <begin position="110"/>
        <end position="129"/>
    </location>
</feature>
<feature type="transmembrane region" description="Helical" evidence="6">
    <location>
        <begin position="79"/>
        <end position="98"/>
    </location>
</feature>
<evidence type="ECO:0000256" key="4">
    <source>
        <dbReference type="ARBA" id="ARBA00022989"/>
    </source>
</evidence>
<organism evidence="8 9">
    <name type="scientific">Rhizodiscina lignyota</name>
    <dbReference type="NCBI Taxonomy" id="1504668"/>
    <lineage>
        <taxon>Eukaryota</taxon>
        <taxon>Fungi</taxon>
        <taxon>Dikarya</taxon>
        <taxon>Ascomycota</taxon>
        <taxon>Pezizomycotina</taxon>
        <taxon>Dothideomycetes</taxon>
        <taxon>Pleosporomycetidae</taxon>
        <taxon>Aulographales</taxon>
        <taxon>Rhizodiscinaceae</taxon>
        <taxon>Rhizodiscina</taxon>
    </lineage>
</organism>
<dbReference type="GO" id="GO:0005886">
    <property type="term" value="C:plasma membrane"/>
    <property type="evidence" value="ECO:0007669"/>
    <property type="project" value="TreeGrafter"/>
</dbReference>
<dbReference type="EMBL" id="ML978122">
    <property type="protein sequence ID" value="KAF2102444.1"/>
    <property type="molecule type" value="Genomic_DNA"/>
</dbReference>
<dbReference type="OrthoDB" id="4161376at2759"/>